<name>A0A933RZT4_RHOPL</name>
<evidence type="ECO:0000313" key="1">
    <source>
        <dbReference type="EMBL" id="MBI5131266.1"/>
    </source>
</evidence>
<gene>
    <name evidence="1" type="ORF">HZA66_17655</name>
</gene>
<dbReference type="AlphaFoldDB" id="A0A933RZT4"/>
<dbReference type="Proteomes" id="UP000782519">
    <property type="component" value="Unassembled WGS sequence"/>
</dbReference>
<dbReference type="EMBL" id="JACRJB010000052">
    <property type="protein sequence ID" value="MBI5131266.1"/>
    <property type="molecule type" value="Genomic_DNA"/>
</dbReference>
<proteinExistence type="predicted"/>
<evidence type="ECO:0000313" key="2">
    <source>
        <dbReference type="Proteomes" id="UP000782519"/>
    </source>
</evidence>
<sequence>MAQIIAFPKTTLRPLRVQSGSLHLVRVEIVDQRRPRRTRWLTQWAIQNAASFRALKGFTDASVARGRVHRFSVNRTRLVRRFVAEISELIADGRVIVEIDGNVVQTMARRRA</sequence>
<organism evidence="1 2">
    <name type="scientific">Rhodopseudomonas palustris</name>
    <dbReference type="NCBI Taxonomy" id="1076"/>
    <lineage>
        <taxon>Bacteria</taxon>
        <taxon>Pseudomonadati</taxon>
        <taxon>Pseudomonadota</taxon>
        <taxon>Alphaproteobacteria</taxon>
        <taxon>Hyphomicrobiales</taxon>
        <taxon>Nitrobacteraceae</taxon>
        <taxon>Rhodopseudomonas</taxon>
    </lineage>
</organism>
<accession>A0A933RZT4</accession>
<protein>
    <submittedName>
        <fullName evidence="1">Uncharacterized protein</fullName>
    </submittedName>
</protein>
<comment type="caution">
    <text evidence="1">The sequence shown here is derived from an EMBL/GenBank/DDBJ whole genome shotgun (WGS) entry which is preliminary data.</text>
</comment>
<reference evidence="1" key="1">
    <citation type="submission" date="2020-07" db="EMBL/GenBank/DDBJ databases">
        <title>Huge and variable diversity of episymbiotic CPR bacteria and DPANN archaea in groundwater ecosystems.</title>
        <authorList>
            <person name="He C.Y."/>
            <person name="Keren R."/>
            <person name="Whittaker M."/>
            <person name="Farag I.F."/>
            <person name="Doudna J."/>
            <person name="Cate J.H.D."/>
            <person name="Banfield J.F."/>
        </authorList>
    </citation>
    <scope>NUCLEOTIDE SEQUENCE</scope>
    <source>
        <strain evidence="1">NC_groundwater_1818_Pr3_B-0.1um_66_35</strain>
    </source>
</reference>